<gene>
    <name evidence="7" type="ORF">FMOSSE_LOCUS8561</name>
</gene>
<dbReference type="SUPFAM" id="SSF53067">
    <property type="entry name" value="Actin-like ATPase domain"/>
    <property type="match status" value="2"/>
</dbReference>
<evidence type="ECO:0000256" key="1">
    <source>
        <dbReference type="ARBA" id="ARBA00004496"/>
    </source>
</evidence>
<organism evidence="7 8">
    <name type="scientific">Funneliformis mosseae</name>
    <name type="common">Endomycorrhizal fungus</name>
    <name type="synonym">Glomus mosseae</name>
    <dbReference type="NCBI Taxonomy" id="27381"/>
    <lineage>
        <taxon>Eukaryota</taxon>
        <taxon>Fungi</taxon>
        <taxon>Fungi incertae sedis</taxon>
        <taxon>Mucoromycota</taxon>
        <taxon>Glomeromycotina</taxon>
        <taxon>Glomeromycetes</taxon>
        <taxon>Glomerales</taxon>
        <taxon>Glomeraceae</taxon>
        <taxon>Funneliformis</taxon>
    </lineage>
</organism>
<accession>A0A9N9C6Y4</accession>
<dbReference type="Gene3D" id="1.20.1270.10">
    <property type="match status" value="1"/>
</dbReference>
<keyword evidence="5" id="KW-0346">Stress response</keyword>
<feature type="region of interest" description="Disordered" evidence="6">
    <location>
        <begin position="719"/>
        <end position="766"/>
    </location>
</feature>
<evidence type="ECO:0000256" key="6">
    <source>
        <dbReference type="SAM" id="MobiDB-lite"/>
    </source>
</evidence>
<protein>
    <submittedName>
        <fullName evidence="7">15371_t:CDS:1</fullName>
    </submittedName>
</protein>
<dbReference type="EMBL" id="CAJVPP010002248">
    <property type="protein sequence ID" value="CAG8593411.1"/>
    <property type="molecule type" value="Genomic_DNA"/>
</dbReference>
<evidence type="ECO:0000256" key="2">
    <source>
        <dbReference type="ARBA" id="ARBA00022490"/>
    </source>
</evidence>
<dbReference type="PANTHER" id="PTHR45639:SF4">
    <property type="entry name" value="HSC70CB, ISOFORM G"/>
    <property type="match status" value="1"/>
</dbReference>
<dbReference type="AlphaFoldDB" id="A0A9N9C6Y4"/>
<evidence type="ECO:0000256" key="3">
    <source>
        <dbReference type="ARBA" id="ARBA00022741"/>
    </source>
</evidence>
<dbReference type="InterPro" id="IPR018181">
    <property type="entry name" value="Heat_shock_70_CS"/>
</dbReference>
<dbReference type="PRINTS" id="PR00301">
    <property type="entry name" value="HEATSHOCK70"/>
</dbReference>
<evidence type="ECO:0000256" key="4">
    <source>
        <dbReference type="ARBA" id="ARBA00022840"/>
    </source>
</evidence>
<dbReference type="Gene3D" id="3.90.640.10">
    <property type="entry name" value="Actin, Chain A, domain 4"/>
    <property type="match status" value="1"/>
</dbReference>
<name>A0A9N9C6Y4_FUNMO</name>
<reference evidence="7" key="1">
    <citation type="submission" date="2021-06" db="EMBL/GenBank/DDBJ databases">
        <authorList>
            <person name="Kallberg Y."/>
            <person name="Tangrot J."/>
            <person name="Rosling A."/>
        </authorList>
    </citation>
    <scope>NUCLEOTIDE SEQUENCE</scope>
    <source>
        <strain evidence="7">87-6 pot B 2015</strain>
    </source>
</reference>
<dbReference type="FunFam" id="3.30.420.40:FF:000171">
    <property type="entry name" value="Heat shock 70 kDa protein 4"/>
    <property type="match status" value="2"/>
</dbReference>
<dbReference type="FunFam" id="2.60.34.10:FF:000011">
    <property type="entry name" value="Heat shock protein hsp88"/>
    <property type="match status" value="1"/>
</dbReference>
<dbReference type="Gene3D" id="3.30.420.40">
    <property type="match status" value="2"/>
</dbReference>
<dbReference type="Pfam" id="PF00012">
    <property type="entry name" value="HSP70"/>
    <property type="match status" value="1"/>
</dbReference>
<dbReference type="PANTHER" id="PTHR45639">
    <property type="entry name" value="HSC70CB, ISOFORM G-RELATED"/>
    <property type="match status" value="1"/>
</dbReference>
<keyword evidence="4" id="KW-0067">ATP-binding</keyword>
<dbReference type="Proteomes" id="UP000789375">
    <property type="component" value="Unassembled WGS sequence"/>
</dbReference>
<evidence type="ECO:0000313" key="8">
    <source>
        <dbReference type="Proteomes" id="UP000789375"/>
    </source>
</evidence>
<dbReference type="GO" id="GO:0005524">
    <property type="term" value="F:ATP binding"/>
    <property type="evidence" value="ECO:0007669"/>
    <property type="project" value="UniProtKB-KW"/>
</dbReference>
<sequence length="766" mass="86206">MSVVGIDLGNLSSKIAIARNRGIDVICNEVSNRATPSLVSFGLKQRYLGEAAKTQEISNFKNTVGSLKRLAGRTYQDKEIQEIEKEYINAELVDEKGQLGVKVQYLGEQRIFTNTQLIAMYFTKLKDITSAELKIPISDVVISVPGWFTDIQRRSILDAAEVAGLNCLRLMNDTTAAALGYGITKTDLPEDKAQARNVVFVDIGHSCYNVAVVSFVKGQLTIKSTAYDRHFGGRNFDQVLADHFAEVIKEKYKIDIKANPKALFRLRTAIEKLKKVLSANNQAPLNVESIMNDIDVSAIITRQEFEELSQHLLDRIEGPLSQALQESGLKLEDIHSIEVVGGSTRIPSIKERISKFFGKELNYTLNQDEAVARGCALQCAILSPVFKVREFTVRDIINYPIKIKWESIPEIPDEGTELVVFPKNNSIPSTKILTFYRKQPFDIEAHYSEPDKIPAGINPWIGRFSIKGVTPTEAGELSIIKVKARLNVHSVLYVENPHSMETDKTEEAQPRPPSPATRKVKSQVKKVDLPLVSGTGGLDKSIITQFKEMEGQMVATDKLVADTETQKNALEEYIYDIRAKIESSYQEFVNPADKDKLTNLLTATEDWLYDEGEDATKSIYSEKLDELKKFGNPIVERYRESDERPRAEKLLRDSIQQFVLCATSNEERYNHIPDEEKKSIVERATKISEWLNEKLTAQNKVPKYEPPVVFIRDILKEQFASGTPENPSEETQKSEGATTEELKETNEGQPTNENASKKEQTEMDVD</sequence>
<keyword evidence="3" id="KW-0547">Nucleotide-binding</keyword>
<evidence type="ECO:0000313" key="7">
    <source>
        <dbReference type="EMBL" id="CAG8593411.1"/>
    </source>
</evidence>
<comment type="subcellular location">
    <subcellularLocation>
        <location evidence="1">Cytoplasm</location>
    </subcellularLocation>
</comment>
<dbReference type="Gene3D" id="2.60.34.10">
    <property type="entry name" value="Substrate Binding Domain Of DNAk, Chain A, domain 1"/>
    <property type="match status" value="1"/>
</dbReference>
<dbReference type="InterPro" id="IPR013126">
    <property type="entry name" value="Hsp_70_fam"/>
</dbReference>
<proteinExistence type="predicted"/>
<dbReference type="Gene3D" id="3.30.30.30">
    <property type="match status" value="1"/>
</dbReference>
<dbReference type="CDD" id="cd24094">
    <property type="entry name" value="ASKHA_NBD_HSP70_ScSse"/>
    <property type="match status" value="1"/>
</dbReference>
<dbReference type="FunFam" id="3.90.640.10:FF:000004">
    <property type="entry name" value="Heat shock 70 kDa protein 4"/>
    <property type="match status" value="1"/>
</dbReference>
<keyword evidence="2" id="KW-0963">Cytoplasm</keyword>
<dbReference type="GO" id="GO:0140662">
    <property type="term" value="F:ATP-dependent protein folding chaperone"/>
    <property type="evidence" value="ECO:0007669"/>
    <property type="project" value="InterPro"/>
</dbReference>
<comment type="caution">
    <text evidence="7">The sequence shown here is derived from an EMBL/GenBank/DDBJ whole genome shotgun (WGS) entry which is preliminary data.</text>
</comment>
<dbReference type="GO" id="GO:0005829">
    <property type="term" value="C:cytosol"/>
    <property type="evidence" value="ECO:0007669"/>
    <property type="project" value="TreeGrafter"/>
</dbReference>
<feature type="compositionally biased region" description="Basic and acidic residues" evidence="6">
    <location>
        <begin position="498"/>
        <end position="509"/>
    </location>
</feature>
<dbReference type="SUPFAM" id="SSF100934">
    <property type="entry name" value="Heat shock protein 70kD (HSP70), C-terminal subdomain"/>
    <property type="match status" value="1"/>
</dbReference>
<dbReference type="InterPro" id="IPR029047">
    <property type="entry name" value="HSP70_peptide-bd_sf"/>
</dbReference>
<dbReference type="GO" id="GO:0005634">
    <property type="term" value="C:nucleus"/>
    <property type="evidence" value="ECO:0007669"/>
    <property type="project" value="TreeGrafter"/>
</dbReference>
<dbReference type="PROSITE" id="PS01036">
    <property type="entry name" value="HSP70_3"/>
    <property type="match status" value="1"/>
</dbReference>
<dbReference type="FunFam" id="3.30.30.30:FF:000002">
    <property type="entry name" value="Heat shock 70 kDa protein 4"/>
    <property type="match status" value="1"/>
</dbReference>
<dbReference type="SUPFAM" id="SSF100920">
    <property type="entry name" value="Heat shock protein 70kD (HSP70), peptide-binding domain"/>
    <property type="match status" value="1"/>
</dbReference>
<evidence type="ECO:0000256" key="5">
    <source>
        <dbReference type="ARBA" id="ARBA00023016"/>
    </source>
</evidence>
<keyword evidence="8" id="KW-1185">Reference proteome</keyword>
<dbReference type="FunFam" id="1.20.1270.10:FF:000002">
    <property type="entry name" value="Heat shock 70 kDa protein 4"/>
    <property type="match status" value="1"/>
</dbReference>
<feature type="compositionally biased region" description="Basic and acidic residues" evidence="6">
    <location>
        <begin position="755"/>
        <end position="766"/>
    </location>
</feature>
<feature type="region of interest" description="Disordered" evidence="6">
    <location>
        <begin position="497"/>
        <end position="522"/>
    </location>
</feature>
<dbReference type="InterPro" id="IPR043129">
    <property type="entry name" value="ATPase_NBD"/>
</dbReference>
<dbReference type="InterPro" id="IPR029048">
    <property type="entry name" value="HSP70_C_sf"/>
</dbReference>